<dbReference type="Pfam" id="PF13115">
    <property type="entry name" value="YtkA"/>
    <property type="match status" value="1"/>
</dbReference>
<dbReference type="PROSITE" id="PS51257">
    <property type="entry name" value="PROKAR_LIPOPROTEIN"/>
    <property type="match status" value="1"/>
</dbReference>
<keyword evidence="3" id="KW-1185">Reference proteome</keyword>
<protein>
    <submittedName>
        <fullName evidence="2">YtkA-like</fullName>
    </submittedName>
</protein>
<dbReference type="InterPro" id="IPR032693">
    <property type="entry name" value="YtkA-like_dom"/>
</dbReference>
<dbReference type="AlphaFoldDB" id="A0A1G7LZX0"/>
<dbReference type="RefSeq" id="WP_091230392.1">
    <property type="nucleotide sequence ID" value="NZ_FNBG01000012.1"/>
</dbReference>
<reference evidence="2 3" key="1">
    <citation type="submission" date="2016-10" db="EMBL/GenBank/DDBJ databases">
        <authorList>
            <person name="de Groot N.N."/>
        </authorList>
    </citation>
    <scope>NUCLEOTIDE SEQUENCE [LARGE SCALE GENOMIC DNA]</scope>
    <source>
        <strain evidence="2 3">DSM 28129</strain>
    </source>
</reference>
<name>A0A1G7LZX0_9BACL</name>
<proteinExistence type="predicted"/>
<sequence length="158" mass="17486">MKNKDSSLVVLLVIFSVLLSACSVRSDAAELYKQEKPLEAAIVIPELLSKDEPQTIKVVLTQGGQPANQANYIHIDLWKQDGTVKLSMEEAAEVGNGVYHINTTFDSDGLYYIKVYASSNGSIIMPRKQFVVGGLSESELDAIRKNKPEEIEGHHHHH</sequence>
<dbReference type="OrthoDB" id="2679563at2"/>
<gene>
    <name evidence="2" type="ORF">SAMN04488542_112119</name>
</gene>
<evidence type="ECO:0000259" key="1">
    <source>
        <dbReference type="Pfam" id="PF13115"/>
    </source>
</evidence>
<dbReference type="Proteomes" id="UP000198972">
    <property type="component" value="Unassembled WGS sequence"/>
</dbReference>
<dbReference type="STRING" id="670482.SAMN04488542_112119"/>
<evidence type="ECO:0000313" key="3">
    <source>
        <dbReference type="Proteomes" id="UP000198972"/>
    </source>
</evidence>
<organism evidence="2 3">
    <name type="scientific">Fontibacillus panacisegetis</name>
    <dbReference type="NCBI Taxonomy" id="670482"/>
    <lineage>
        <taxon>Bacteria</taxon>
        <taxon>Bacillati</taxon>
        <taxon>Bacillota</taxon>
        <taxon>Bacilli</taxon>
        <taxon>Bacillales</taxon>
        <taxon>Paenibacillaceae</taxon>
        <taxon>Fontibacillus</taxon>
    </lineage>
</organism>
<evidence type="ECO:0000313" key="2">
    <source>
        <dbReference type="EMBL" id="SDF54924.1"/>
    </source>
</evidence>
<dbReference type="EMBL" id="FNBG01000012">
    <property type="protein sequence ID" value="SDF54924.1"/>
    <property type="molecule type" value="Genomic_DNA"/>
</dbReference>
<accession>A0A1G7LZX0</accession>
<feature type="domain" description="YtkA-like" evidence="1">
    <location>
        <begin position="33"/>
        <end position="115"/>
    </location>
</feature>